<feature type="compositionally biased region" description="Polar residues" evidence="1">
    <location>
        <begin position="1"/>
        <end position="10"/>
    </location>
</feature>
<evidence type="ECO:0000256" key="1">
    <source>
        <dbReference type="SAM" id="MobiDB-lite"/>
    </source>
</evidence>
<dbReference type="Proteomes" id="UP001138661">
    <property type="component" value="Unassembled WGS sequence"/>
</dbReference>
<organism evidence="2 3">
    <name type="scientific">Roseobacter insulae</name>
    <dbReference type="NCBI Taxonomy" id="2859783"/>
    <lineage>
        <taxon>Bacteria</taxon>
        <taxon>Pseudomonadati</taxon>
        <taxon>Pseudomonadota</taxon>
        <taxon>Alphaproteobacteria</taxon>
        <taxon>Rhodobacterales</taxon>
        <taxon>Roseobacteraceae</taxon>
        <taxon>Roseobacter</taxon>
    </lineage>
</organism>
<feature type="region of interest" description="Disordered" evidence="1">
    <location>
        <begin position="1"/>
        <end position="21"/>
    </location>
</feature>
<sequence length="402" mass="44702">MGHLNDSTTDPVKVIDPVQPDQWPDNTPAGIRRYLSEVARAGPPHFVENAQGVAAEILRVGQTVLPVLVSDGGAGKASILSPFAHHIRYPIDEISRNSAYLSGLLLRILLSPLSLFLKAGKLDRVVLLNHWLMSGSPEPDVPPSLWPEVIACLGQRYPTHAIVLQDIKPSLEAERATALKAAGGVFVPTRLVNIIDPQDKLSGAKNKKKRYARNVARRHYIDTAGQLMSHAETRAQVERICQLYRHSNIERHSGLNPVYTPAFFDLTFDCGEFRWQAWPQETTDQIAAFNLQRLDDKFIHWSTFGAEEPDADADHPDHSLYERVAATDLAVAEETGLLLDWGGGAMEFKKLRGAAIHAQYEVVFTAHLHPWRRAVWAVLAWLRKKRLHQLDPSGKASGATAF</sequence>
<name>A0A9X1FWY5_9RHOB</name>
<evidence type="ECO:0000313" key="2">
    <source>
        <dbReference type="EMBL" id="MBW4708904.1"/>
    </source>
</evidence>
<protein>
    <recommendedName>
        <fullName evidence="4">BioF2-like acetyltransferase domain-containing protein</fullName>
    </recommendedName>
</protein>
<evidence type="ECO:0000313" key="3">
    <source>
        <dbReference type="Proteomes" id="UP001138661"/>
    </source>
</evidence>
<proteinExistence type="predicted"/>
<evidence type="ECO:0008006" key="4">
    <source>
        <dbReference type="Google" id="ProtNLM"/>
    </source>
</evidence>
<comment type="caution">
    <text evidence="2">The sequence shown here is derived from an EMBL/GenBank/DDBJ whole genome shotgun (WGS) entry which is preliminary data.</text>
</comment>
<keyword evidence="3" id="KW-1185">Reference proteome</keyword>
<gene>
    <name evidence="2" type="ORF">KX928_14035</name>
</gene>
<dbReference type="RefSeq" id="WP_219503663.1">
    <property type="nucleotide sequence ID" value="NZ_JAHXDN010000003.1"/>
</dbReference>
<dbReference type="EMBL" id="JAHXDN010000003">
    <property type="protein sequence ID" value="MBW4708904.1"/>
    <property type="molecule type" value="Genomic_DNA"/>
</dbReference>
<accession>A0A9X1FWY5</accession>
<dbReference type="AlphaFoldDB" id="A0A9X1FWY5"/>
<reference evidence="2" key="1">
    <citation type="submission" date="2021-07" db="EMBL/GenBank/DDBJ databases">
        <title>Roseobacter insulae sp. nov., isolated from a tidal flat.</title>
        <authorList>
            <person name="Park S."/>
            <person name="Yoon J.-H."/>
        </authorList>
    </citation>
    <scope>NUCLEOTIDE SEQUENCE</scope>
    <source>
        <strain evidence="2">YSTF-M11</strain>
    </source>
</reference>